<dbReference type="OrthoDB" id="5382468at2759"/>
<sequence length="52" mass="5331">MANSGCLLLSGAGMLPHSLPCPPAFLYLPEVRPALSPLSLPLLSPSSSLGRT</sequence>
<gene>
    <name evidence="1" type="ORF">GSTENG00038746001</name>
</gene>
<dbReference type="AlphaFoldDB" id="Q4RBC9"/>
<name>Q4RBC9_TETNG</name>
<dbReference type="EMBL" id="CAAE01021671">
    <property type="protein sequence ID" value="CAG14304.1"/>
    <property type="molecule type" value="Genomic_DNA"/>
</dbReference>
<dbReference type="KEGG" id="tng:GSTEN00038746G001"/>
<protein>
    <submittedName>
        <fullName evidence="1">(spotted green pufferfish) hypothetical protein</fullName>
    </submittedName>
</protein>
<evidence type="ECO:0000313" key="1">
    <source>
        <dbReference type="EMBL" id="CAG14304.1"/>
    </source>
</evidence>
<organism evidence="1">
    <name type="scientific">Tetraodon nigroviridis</name>
    <name type="common">Spotted green pufferfish</name>
    <name type="synonym">Chelonodon nigroviridis</name>
    <dbReference type="NCBI Taxonomy" id="99883"/>
    <lineage>
        <taxon>Eukaryota</taxon>
        <taxon>Metazoa</taxon>
        <taxon>Chordata</taxon>
        <taxon>Craniata</taxon>
        <taxon>Vertebrata</taxon>
        <taxon>Euteleostomi</taxon>
        <taxon>Actinopterygii</taxon>
        <taxon>Neopterygii</taxon>
        <taxon>Teleostei</taxon>
        <taxon>Neoteleostei</taxon>
        <taxon>Acanthomorphata</taxon>
        <taxon>Eupercaria</taxon>
        <taxon>Tetraodontiformes</taxon>
        <taxon>Tetradontoidea</taxon>
        <taxon>Tetraodontidae</taxon>
        <taxon>Tetraodon</taxon>
    </lineage>
</organism>
<reference evidence="1" key="2">
    <citation type="submission" date="2004-02" db="EMBL/GenBank/DDBJ databases">
        <authorList>
            <consortium name="Genoscope"/>
            <consortium name="Whitehead Institute Centre for Genome Research"/>
        </authorList>
    </citation>
    <scope>NUCLEOTIDE SEQUENCE</scope>
</reference>
<comment type="caution">
    <text evidence="1">The sequence shown here is derived from an EMBL/GenBank/DDBJ whole genome shotgun (WGS) entry which is preliminary data.</text>
</comment>
<proteinExistence type="predicted"/>
<accession>Q4RBC9</accession>
<reference evidence="1" key="1">
    <citation type="journal article" date="2004" name="Nature">
        <title>Genome duplication in the teleost fish Tetraodon nigroviridis reveals the early vertebrate proto-karyotype.</title>
        <authorList>
            <person name="Jaillon O."/>
            <person name="Aury J.-M."/>
            <person name="Brunet F."/>
            <person name="Petit J.-L."/>
            <person name="Stange-Thomann N."/>
            <person name="Mauceli E."/>
            <person name="Bouneau L."/>
            <person name="Fischer C."/>
            <person name="Ozouf-Costaz C."/>
            <person name="Bernot A."/>
            <person name="Nicaud S."/>
            <person name="Jaffe D."/>
            <person name="Fisher S."/>
            <person name="Lutfalla G."/>
            <person name="Dossat C."/>
            <person name="Segurens B."/>
            <person name="Dasilva C."/>
            <person name="Salanoubat M."/>
            <person name="Levy M."/>
            <person name="Boudet N."/>
            <person name="Castellano S."/>
            <person name="Anthouard V."/>
            <person name="Jubin C."/>
            <person name="Castelli V."/>
            <person name="Katinka M."/>
            <person name="Vacherie B."/>
            <person name="Biemont C."/>
            <person name="Skalli Z."/>
            <person name="Cattolico L."/>
            <person name="Poulain J."/>
            <person name="De Berardinis V."/>
            <person name="Cruaud C."/>
            <person name="Duprat S."/>
            <person name="Brottier P."/>
            <person name="Coutanceau J.-P."/>
            <person name="Gouzy J."/>
            <person name="Parra G."/>
            <person name="Lardier G."/>
            <person name="Chapple C."/>
            <person name="McKernan K.J."/>
            <person name="McEwan P."/>
            <person name="Bosak S."/>
            <person name="Kellis M."/>
            <person name="Volff J.-N."/>
            <person name="Guigo R."/>
            <person name="Zody M.C."/>
            <person name="Mesirov J."/>
            <person name="Lindblad-Toh K."/>
            <person name="Birren B."/>
            <person name="Nusbaum C."/>
            <person name="Kahn D."/>
            <person name="Robinson-Rechavi M."/>
            <person name="Laudet V."/>
            <person name="Schachter V."/>
            <person name="Quetier F."/>
            <person name="Saurin W."/>
            <person name="Scarpelli C."/>
            <person name="Wincker P."/>
            <person name="Lander E.S."/>
            <person name="Weissenbach J."/>
            <person name="Roest Crollius H."/>
        </authorList>
    </citation>
    <scope>NUCLEOTIDE SEQUENCE [LARGE SCALE GENOMIC DNA]</scope>
</reference>